<comment type="subcellular location">
    <subcellularLocation>
        <location evidence="1">Membrane</location>
        <topology evidence="1">Multi-pass membrane protein</topology>
    </subcellularLocation>
</comment>
<evidence type="ECO:0000313" key="11">
    <source>
        <dbReference type="EMBL" id="MBU8875483.1"/>
    </source>
</evidence>
<feature type="transmembrane region" description="Helical" evidence="8">
    <location>
        <begin position="310"/>
        <end position="331"/>
    </location>
</feature>
<dbReference type="CDD" id="cd06442">
    <property type="entry name" value="DPM1_like"/>
    <property type="match status" value="1"/>
</dbReference>
<evidence type="ECO:0000256" key="8">
    <source>
        <dbReference type="SAM" id="Phobius"/>
    </source>
</evidence>
<keyword evidence="3" id="KW-0328">Glycosyltransferase</keyword>
<accession>A0ABS6ILK6</accession>
<dbReference type="PANTHER" id="PTHR43398:SF1">
    <property type="entry name" value="DOLICHOL-PHOSPHATE MANNOSYLTRANSFERASE SUBUNIT 1"/>
    <property type="match status" value="1"/>
</dbReference>
<protein>
    <submittedName>
        <fullName evidence="11">Glycosyltransferase family 2 protein</fullName>
    </submittedName>
</protein>
<evidence type="ECO:0000259" key="9">
    <source>
        <dbReference type="Pfam" id="PF00535"/>
    </source>
</evidence>
<comment type="caution">
    <text evidence="11">The sequence shown here is derived from an EMBL/GenBank/DDBJ whole genome shotgun (WGS) entry which is preliminary data.</text>
</comment>
<keyword evidence="5 8" id="KW-0812">Transmembrane</keyword>
<gene>
    <name evidence="11" type="ORF">KQ910_17035</name>
</gene>
<dbReference type="RefSeq" id="WP_216962790.1">
    <property type="nucleotide sequence ID" value="NZ_JAHOPB010000001.1"/>
</dbReference>
<reference evidence="11 12" key="1">
    <citation type="submission" date="2021-06" db="EMBL/GenBank/DDBJ databases">
        <authorList>
            <person name="Lee D.H."/>
        </authorList>
    </citation>
    <scope>NUCLEOTIDE SEQUENCE [LARGE SCALE GENOMIC DNA]</scope>
    <source>
        <strain evidence="11 12">MMS21-HV4-11</strain>
    </source>
</reference>
<feature type="domain" description="GtrA/DPMS transmembrane" evidence="10">
    <location>
        <begin position="246"/>
        <end position="361"/>
    </location>
</feature>
<keyword evidence="7 8" id="KW-0472">Membrane</keyword>
<evidence type="ECO:0000256" key="5">
    <source>
        <dbReference type="ARBA" id="ARBA00022692"/>
    </source>
</evidence>
<feature type="domain" description="Glycosyltransferase 2-like" evidence="9">
    <location>
        <begin position="9"/>
        <end position="175"/>
    </location>
</feature>
<dbReference type="InterPro" id="IPR039528">
    <property type="entry name" value="DPM1-like"/>
</dbReference>
<dbReference type="Proteomes" id="UP000727907">
    <property type="component" value="Unassembled WGS sequence"/>
</dbReference>
<evidence type="ECO:0000313" key="12">
    <source>
        <dbReference type="Proteomes" id="UP000727907"/>
    </source>
</evidence>
<evidence type="ECO:0000259" key="10">
    <source>
        <dbReference type="Pfam" id="PF04138"/>
    </source>
</evidence>
<keyword evidence="4" id="KW-0808">Transferase</keyword>
<sequence>MQSISPTVTVVAPTFNESQNLPRLVALLDKTMGDIPWEVVFVDDNSPDGTWKVAKQLSRDDPRVRCLRRVGRRGLAGACIEGALSSAAPYVAVMDADLQHDETILPAMIAKLQNDEADIVIGSRFVGDGSAEEGFSARRAFASKVATRLSSIVIGRQVSDPMSGFFALKREVFETVAPNLISSGFKILLDILASTRGQVRVAEVAYHFRSRQEGLSKFDSRAMMDFLGLLVHRLTGGAISVRFLFFMIVGAIGLALHLIVLRLGMLGGLGFEVAQSLATVIAMTSNFLINNLLTYSDMKLKGLSALGGLLKFYVVCGVGALANIGVASWMFVSNESWWIAGIAGVVVGATFNYTMSSIFVWRQQQN</sequence>
<dbReference type="PANTHER" id="PTHR43398">
    <property type="entry name" value="DOLICHOL-PHOSPHATE MANNOSYLTRANSFERASE SUBUNIT 1"/>
    <property type="match status" value="1"/>
</dbReference>
<proteinExistence type="inferred from homology"/>
<evidence type="ECO:0000256" key="4">
    <source>
        <dbReference type="ARBA" id="ARBA00022679"/>
    </source>
</evidence>
<keyword evidence="12" id="KW-1185">Reference proteome</keyword>
<evidence type="ECO:0000256" key="7">
    <source>
        <dbReference type="ARBA" id="ARBA00023136"/>
    </source>
</evidence>
<evidence type="ECO:0000256" key="6">
    <source>
        <dbReference type="ARBA" id="ARBA00022989"/>
    </source>
</evidence>
<dbReference type="EMBL" id="JAHOPB010000001">
    <property type="protein sequence ID" value="MBU8875483.1"/>
    <property type="molecule type" value="Genomic_DNA"/>
</dbReference>
<dbReference type="Pfam" id="PF00535">
    <property type="entry name" value="Glycos_transf_2"/>
    <property type="match status" value="1"/>
</dbReference>
<organism evidence="11 12">
    <name type="scientific">Reyranella humidisoli</name>
    <dbReference type="NCBI Taxonomy" id="2849149"/>
    <lineage>
        <taxon>Bacteria</taxon>
        <taxon>Pseudomonadati</taxon>
        <taxon>Pseudomonadota</taxon>
        <taxon>Alphaproteobacteria</taxon>
        <taxon>Hyphomicrobiales</taxon>
        <taxon>Reyranellaceae</taxon>
        <taxon>Reyranella</taxon>
    </lineage>
</organism>
<comment type="similarity">
    <text evidence="2">Belongs to the glycosyltransferase 2 family.</text>
</comment>
<evidence type="ECO:0000256" key="3">
    <source>
        <dbReference type="ARBA" id="ARBA00022676"/>
    </source>
</evidence>
<name>A0ABS6ILK6_9HYPH</name>
<dbReference type="InterPro" id="IPR001173">
    <property type="entry name" value="Glyco_trans_2-like"/>
</dbReference>
<feature type="transmembrane region" description="Helical" evidence="8">
    <location>
        <begin position="337"/>
        <end position="361"/>
    </location>
</feature>
<dbReference type="InterPro" id="IPR007267">
    <property type="entry name" value="GtrA_DPMS_TM"/>
</dbReference>
<evidence type="ECO:0000256" key="1">
    <source>
        <dbReference type="ARBA" id="ARBA00004141"/>
    </source>
</evidence>
<evidence type="ECO:0000256" key="2">
    <source>
        <dbReference type="ARBA" id="ARBA00006739"/>
    </source>
</evidence>
<dbReference type="Pfam" id="PF04138">
    <property type="entry name" value="GtrA_DPMS_TM"/>
    <property type="match status" value="1"/>
</dbReference>
<keyword evidence="6 8" id="KW-1133">Transmembrane helix</keyword>
<feature type="transmembrane region" description="Helical" evidence="8">
    <location>
        <begin position="269"/>
        <end position="289"/>
    </location>
</feature>
<feature type="transmembrane region" description="Helical" evidence="8">
    <location>
        <begin position="243"/>
        <end position="263"/>
    </location>
</feature>